<proteinExistence type="predicted"/>
<feature type="transmembrane region" description="Helical" evidence="2">
    <location>
        <begin position="195"/>
        <end position="213"/>
    </location>
</feature>
<keyword evidence="2" id="KW-0472">Membrane</keyword>
<organism evidence="3 4">
    <name type="scientific">Myxozyma melibiosi</name>
    <dbReference type="NCBI Taxonomy" id="54550"/>
    <lineage>
        <taxon>Eukaryota</taxon>
        <taxon>Fungi</taxon>
        <taxon>Dikarya</taxon>
        <taxon>Ascomycota</taxon>
        <taxon>Saccharomycotina</taxon>
        <taxon>Lipomycetes</taxon>
        <taxon>Lipomycetales</taxon>
        <taxon>Lipomycetaceae</taxon>
        <taxon>Myxozyma</taxon>
    </lineage>
</organism>
<feature type="transmembrane region" description="Helical" evidence="2">
    <location>
        <begin position="121"/>
        <end position="141"/>
    </location>
</feature>
<feature type="transmembrane region" description="Helical" evidence="2">
    <location>
        <begin position="20"/>
        <end position="38"/>
    </location>
</feature>
<feature type="transmembrane region" description="Helical" evidence="2">
    <location>
        <begin position="267"/>
        <end position="289"/>
    </location>
</feature>
<comment type="caution">
    <text evidence="3">The sequence shown here is derived from an EMBL/GenBank/DDBJ whole genome shotgun (WGS) entry which is preliminary data.</text>
</comment>
<feature type="transmembrane region" description="Helical" evidence="2">
    <location>
        <begin position="153"/>
        <end position="175"/>
    </location>
</feature>
<dbReference type="Proteomes" id="UP001498771">
    <property type="component" value="Unassembled WGS sequence"/>
</dbReference>
<keyword evidence="2" id="KW-0812">Transmembrane</keyword>
<dbReference type="Pfam" id="PF13593">
    <property type="entry name" value="SBF_like"/>
    <property type="match status" value="1"/>
</dbReference>
<reference evidence="3 4" key="1">
    <citation type="submission" date="2024-03" db="EMBL/GenBank/DDBJ databases">
        <title>Genome-scale model development and genomic sequencing of the oleaginous clade Lipomyces.</title>
        <authorList>
            <consortium name="Lawrence Berkeley National Laboratory"/>
            <person name="Czajka J.J."/>
            <person name="Han Y."/>
            <person name="Kim J."/>
            <person name="Mondo S.J."/>
            <person name="Hofstad B.A."/>
            <person name="Robles A."/>
            <person name="Haridas S."/>
            <person name="Riley R."/>
            <person name="LaButti K."/>
            <person name="Pangilinan J."/>
            <person name="Andreopoulos W."/>
            <person name="Lipzen A."/>
            <person name="Yan J."/>
            <person name="Wang M."/>
            <person name="Ng V."/>
            <person name="Grigoriev I.V."/>
            <person name="Spatafora J.W."/>
            <person name="Magnuson J.K."/>
            <person name="Baker S.E."/>
            <person name="Pomraning K.R."/>
        </authorList>
    </citation>
    <scope>NUCLEOTIDE SEQUENCE [LARGE SCALE GENOMIC DNA]</scope>
    <source>
        <strain evidence="3 4">Phaff 52-87</strain>
    </source>
</reference>
<feature type="transmembrane region" description="Helical" evidence="2">
    <location>
        <begin position="50"/>
        <end position="67"/>
    </location>
</feature>
<dbReference type="PANTHER" id="PTHR18640">
    <property type="entry name" value="SOLUTE CARRIER FAMILY 10 MEMBER 7"/>
    <property type="match status" value="1"/>
</dbReference>
<dbReference type="PANTHER" id="PTHR18640:SF5">
    <property type="entry name" value="SODIUM_BILE ACID COTRANSPORTER 7"/>
    <property type="match status" value="1"/>
</dbReference>
<keyword evidence="2" id="KW-1133">Transmembrane helix</keyword>
<name>A0ABR1FDA1_9ASCO</name>
<accession>A0ABR1FDA1</accession>
<protein>
    <submittedName>
        <fullName evidence="3">SBF-like CPA transporter family-domain-containing protein</fullName>
    </submittedName>
</protein>
<evidence type="ECO:0000256" key="1">
    <source>
        <dbReference type="SAM" id="MobiDB-lite"/>
    </source>
</evidence>
<dbReference type="InterPro" id="IPR038770">
    <property type="entry name" value="Na+/solute_symporter_sf"/>
</dbReference>
<feature type="region of interest" description="Disordered" evidence="1">
    <location>
        <begin position="407"/>
        <end position="448"/>
    </location>
</feature>
<feature type="compositionally biased region" description="Low complexity" evidence="1">
    <location>
        <begin position="417"/>
        <end position="433"/>
    </location>
</feature>
<feature type="transmembrane region" description="Helical" evidence="2">
    <location>
        <begin position="88"/>
        <end position="109"/>
    </location>
</feature>
<feature type="transmembrane region" description="Helical" evidence="2">
    <location>
        <begin position="234"/>
        <end position="255"/>
    </location>
</feature>
<dbReference type="GeneID" id="90037322"/>
<sequence>MADKKERPLWLRRTLAVVDYLISQWFIIGMGVVVALAYKFPSVAKNHGHIRADITIEYVAVAIIFVISGMNIPRAKLIQEAGHWQAHLVTQVTSFLITPAIAFGFASAIRRAHNPNISPWILIGIIITGCTPTTVSSNVVMTRTAKGNESLSLIEVSIGNVLGAFISPALAQMFMSKNTGFSYGNPTADMSMTELYRHVMKQLGLSLFVPLFVGQMIQYFFPSQTKYLLAKFKLAKVGTFCLLLLIWSSFSNSFATGAFEEVSHASVIMVCFLNVGLYLFYTVICLLLARCPFLPKKYHFSRPDTVAICLCGAAKTVALGVPLINAQYSGSPDKIGLVSIALVLYQGEQILVAQLLVPVLKKWVETEIKAKKDLEAAAAAAAVTDGSAGPTDDKTDLDDGALNEKDALVASADSKNESSTPSSTSRYSSEIESGVVGAPAAAGKSEKE</sequence>
<keyword evidence="4" id="KW-1185">Reference proteome</keyword>
<gene>
    <name evidence="3" type="ORF">BZA70DRAFT_27329</name>
</gene>
<dbReference type="Gene3D" id="1.20.1530.20">
    <property type="match status" value="1"/>
</dbReference>
<evidence type="ECO:0000313" key="4">
    <source>
        <dbReference type="Proteomes" id="UP001498771"/>
    </source>
</evidence>
<dbReference type="RefSeq" id="XP_064770867.1">
    <property type="nucleotide sequence ID" value="XM_064911810.1"/>
</dbReference>
<dbReference type="EMBL" id="JBBJBU010000001">
    <property type="protein sequence ID" value="KAK7207834.1"/>
    <property type="molecule type" value="Genomic_DNA"/>
</dbReference>
<evidence type="ECO:0000313" key="3">
    <source>
        <dbReference type="EMBL" id="KAK7207834.1"/>
    </source>
</evidence>
<dbReference type="InterPro" id="IPR016833">
    <property type="entry name" value="Put_Na-Bile_cotransptr"/>
</dbReference>
<evidence type="ECO:0000256" key="2">
    <source>
        <dbReference type="SAM" id="Phobius"/>
    </source>
</evidence>